<reference evidence="3 4" key="1">
    <citation type="submission" date="2023-08" db="EMBL/GenBank/DDBJ databases">
        <title>Oxalobacteraceae gen .nov., isolated from river sludge outside the plant.</title>
        <authorList>
            <person name="Zhao S.Y."/>
        </authorList>
    </citation>
    <scope>NUCLEOTIDE SEQUENCE [LARGE SCALE GENOMIC DNA]</scope>
    <source>
        <strain evidence="3 4">R-40</strain>
    </source>
</reference>
<comment type="caution">
    <text evidence="3">The sequence shown here is derived from an EMBL/GenBank/DDBJ whole genome shotgun (WGS) entry which is preliminary data.</text>
</comment>
<name>A0ABU1BUZ7_9BURK</name>
<dbReference type="RefSeq" id="WP_338437880.1">
    <property type="nucleotide sequence ID" value="NZ_JAUYVH010000013.1"/>
</dbReference>
<dbReference type="Gene3D" id="1.10.150.280">
    <property type="entry name" value="AF1531-like domain"/>
    <property type="match status" value="1"/>
</dbReference>
<protein>
    <submittedName>
        <fullName evidence="3">Helix-hairpin-helix domain-containing protein</fullName>
    </submittedName>
</protein>
<feature type="region of interest" description="Disordered" evidence="1">
    <location>
        <begin position="71"/>
        <end position="151"/>
    </location>
</feature>
<organism evidence="3 4">
    <name type="scientific">Keguizhuia sedimenti</name>
    <dbReference type="NCBI Taxonomy" id="3064264"/>
    <lineage>
        <taxon>Bacteria</taxon>
        <taxon>Pseudomonadati</taxon>
        <taxon>Pseudomonadota</taxon>
        <taxon>Betaproteobacteria</taxon>
        <taxon>Burkholderiales</taxon>
        <taxon>Oxalobacteraceae</taxon>
        <taxon>Keguizhuia</taxon>
    </lineage>
</organism>
<evidence type="ECO:0000256" key="2">
    <source>
        <dbReference type="SAM" id="SignalP"/>
    </source>
</evidence>
<evidence type="ECO:0000313" key="3">
    <source>
        <dbReference type="EMBL" id="MDQ9171904.1"/>
    </source>
</evidence>
<dbReference type="SUPFAM" id="SSF47781">
    <property type="entry name" value="RuvA domain 2-like"/>
    <property type="match status" value="1"/>
</dbReference>
<proteinExistence type="predicted"/>
<dbReference type="Pfam" id="PF12836">
    <property type="entry name" value="HHH_3"/>
    <property type="match status" value="1"/>
</dbReference>
<gene>
    <name evidence="3" type="ORF">Q8A64_15930</name>
</gene>
<feature type="chain" id="PRO_5047257782" evidence="2">
    <location>
        <begin position="22"/>
        <end position="151"/>
    </location>
</feature>
<accession>A0ABU1BUZ7</accession>
<sequence>MFKKIMFAIAAFAATAGIAFAAVDLNKADQAALDSVKGIGPKMSKAILDERKKGGEFKDWEDFGKRVKGIGDKNSDKFSQEGVTINGKSKSNAGSKKDTKEVKSAAKEMKKDAKAEAKDMKAGSKAAAKDAKQEAKEVEKDAKTDPKEAKK</sequence>
<dbReference type="InterPro" id="IPR051675">
    <property type="entry name" value="Endo/Exo/Phosphatase_dom_1"/>
</dbReference>
<keyword evidence="2" id="KW-0732">Signal</keyword>
<keyword evidence="4" id="KW-1185">Reference proteome</keyword>
<feature type="signal peptide" evidence="2">
    <location>
        <begin position="1"/>
        <end position="21"/>
    </location>
</feature>
<feature type="compositionally biased region" description="Basic and acidic residues" evidence="1">
    <location>
        <begin position="95"/>
        <end position="151"/>
    </location>
</feature>
<dbReference type="PANTHER" id="PTHR21180">
    <property type="entry name" value="ENDONUCLEASE/EXONUCLEASE/PHOSPHATASE FAMILY DOMAIN-CONTAINING PROTEIN 1"/>
    <property type="match status" value="1"/>
</dbReference>
<dbReference type="InterPro" id="IPR010994">
    <property type="entry name" value="RuvA_2-like"/>
</dbReference>
<dbReference type="PANTHER" id="PTHR21180:SF32">
    <property type="entry name" value="ENDONUCLEASE_EXONUCLEASE_PHOSPHATASE FAMILY DOMAIN-CONTAINING PROTEIN 1"/>
    <property type="match status" value="1"/>
</dbReference>
<evidence type="ECO:0000313" key="4">
    <source>
        <dbReference type="Proteomes" id="UP001225596"/>
    </source>
</evidence>
<dbReference type="Proteomes" id="UP001225596">
    <property type="component" value="Unassembled WGS sequence"/>
</dbReference>
<evidence type="ECO:0000256" key="1">
    <source>
        <dbReference type="SAM" id="MobiDB-lite"/>
    </source>
</evidence>
<dbReference type="EMBL" id="JAUYVH010000013">
    <property type="protein sequence ID" value="MDQ9171904.1"/>
    <property type="molecule type" value="Genomic_DNA"/>
</dbReference>